<comment type="caution">
    <text evidence="1">The sequence shown here is derived from an EMBL/GenBank/DDBJ whole genome shotgun (WGS) entry which is preliminary data.</text>
</comment>
<gene>
    <name evidence="1" type="ORF">KQI86_03835</name>
</gene>
<dbReference type="EMBL" id="JAHLQF010000001">
    <property type="protein sequence ID" value="MBU5483446.1"/>
    <property type="molecule type" value="Genomic_DNA"/>
</dbReference>
<evidence type="ECO:0000313" key="2">
    <source>
        <dbReference type="Proteomes" id="UP000726170"/>
    </source>
</evidence>
<proteinExistence type="predicted"/>
<dbReference type="RefSeq" id="WP_216437825.1">
    <property type="nucleotide sequence ID" value="NZ_JAHLQF010000001.1"/>
</dbReference>
<sequence>MSVSIATIPVIKGESAKEMLESLKIPIITKEFAEECKKKTEGITIKKHKDIMILKAIKECSEKYKESLNDLAK</sequence>
<dbReference type="Proteomes" id="UP000726170">
    <property type="component" value="Unassembled WGS sequence"/>
</dbReference>
<accession>A0ABS6EFF8</accession>
<protein>
    <submittedName>
        <fullName evidence="1">Uncharacterized protein</fullName>
    </submittedName>
</protein>
<evidence type="ECO:0000313" key="1">
    <source>
        <dbReference type="EMBL" id="MBU5483446.1"/>
    </source>
</evidence>
<reference evidence="1 2" key="1">
    <citation type="submission" date="2021-06" db="EMBL/GenBank/DDBJ databases">
        <authorList>
            <person name="Sun Q."/>
            <person name="Li D."/>
        </authorList>
    </citation>
    <scope>NUCLEOTIDE SEQUENCE [LARGE SCALE GENOMIC DNA]</scope>
    <source>
        <strain evidence="1 2">MSJ-11</strain>
    </source>
</reference>
<keyword evidence="2" id="KW-1185">Reference proteome</keyword>
<organism evidence="1 2">
    <name type="scientific">Clostridium mobile</name>
    <dbReference type="NCBI Taxonomy" id="2841512"/>
    <lineage>
        <taxon>Bacteria</taxon>
        <taxon>Bacillati</taxon>
        <taxon>Bacillota</taxon>
        <taxon>Clostridia</taxon>
        <taxon>Eubacteriales</taxon>
        <taxon>Clostridiaceae</taxon>
        <taxon>Clostridium</taxon>
    </lineage>
</organism>
<name>A0ABS6EFF8_9CLOT</name>